<accession>A0A1J4IZD5</accession>
<reference evidence="1" key="1">
    <citation type="submission" date="2016-10" db="EMBL/GenBank/DDBJ databases">
        <authorList>
            <person name="Benchimol M."/>
            <person name="Almeida L.G."/>
            <person name="Vasconcelos A.T."/>
            <person name="Perreira-Neves A."/>
            <person name="Rosa I.A."/>
            <person name="Tasca T."/>
            <person name="Bogo M.R."/>
            <person name="de Souza W."/>
        </authorList>
    </citation>
    <scope>NUCLEOTIDE SEQUENCE [LARGE SCALE GENOMIC DNA]</scope>
    <source>
        <strain evidence="1">K</strain>
    </source>
</reference>
<organism evidence="1 2">
    <name type="scientific">Tritrichomonas foetus</name>
    <dbReference type="NCBI Taxonomy" id="1144522"/>
    <lineage>
        <taxon>Eukaryota</taxon>
        <taxon>Metamonada</taxon>
        <taxon>Parabasalia</taxon>
        <taxon>Tritrichomonadida</taxon>
        <taxon>Tritrichomonadidae</taxon>
        <taxon>Tritrichomonas</taxon>
    </lineage>
</organism>
<proteinExistence type="predicted"/>
<dbReference type="RefSeq" id="XP_068345911.1">
    <property type="nucleotide sequence ID" value="XM_068496572.1"/>
</dbReference>
<dbReference type="EMBL" id="MLAK01001470">
    <property type="protein sequence ID" value="OHS92774.1"/>
    <property type="molecule type" value="Genomic_DNA"/>
</dbReference>
<protein>
    <submittedName>
        <fullName evidence="1">Uncharacterized protein</fullName>
    </submittedName>
</protein>
<comment type="caution">
    <text evidence="1">The sequence shown here is derived from an EMBL/GenBank/DDBJ whole genome shotgun (WGS) entry which is preliminary data.</text>
</comment>
<sequence>MSDNLFKMRHSKISMNGKMNELMKSIHQLTCSKGKESVEKAKKVLSILRHGDIKEFKNFSPNRQNNPKFYFAFTHPDIDISITHSAFNACLYNESLLQNDIKLAAKIYAQIASSDFPHFIEFLVPFLVKGNETHHYLLYEVAAIILNPLSGFLLYAPKTKKNKRGFHKKNSYDFFTEDSDDLKTRFGIALTKFRSIILDMIMHYKKTNEISLVYNPGPSIFTPSITSPSVNSTIKSYPNFNDLSCGFPYNLETLSMLSSFLDLENYTIGKTYQHSDEKIIQSWENYYKAVTNFDPIPPPDVIPFFTTKTPLRKNNLVFLKLIPFLGLSSIKSIFNDEMFFMAKILGEDSFEAAFYLIFCQVLLLIYEETAVPIFDAIVKVCQNLQDYSDNQYYTILHSVSQLVDVLCVHPTCRIREDHISIINSLALIGFCCLHIEIRNASFRLLKCLGRLSPNVSPIYNTIIANKNLFPKIVMPFFDNNPVNIIISSIAKPKNPLTLRLAINSDCPTLWQIFLIAFGKVIAEKLDKTIIMNYKKLAVVFLSPKSETPKNVLNINFPIHVLTVLVSLTKIDDDCNQAIFAIILEIIKNYNSSNLCSLLPMIQIIPSESFDLALNMITNEDHSLAQLLILRSIFWNPDFFARISDDLFIEKFTDVFLNVTMKLADEKILFFTLTSTLSQHEIKALSENTNLCSCYAAVCYRLFSFLREKHSTQQEECFPCKCRVKNSNHPEILKLSLLFSPLLKMALLKPSNSVKFSDRLRKYAIRSLSQFLACSKLSNTSFLFDNIFPQFESFISFCPLILHHLLEHNFAEVFPIVLSNSLKPNGLIYIQALCSFFRSSDSGVEFALDDVLTKQQWASLSPITRSSNRLQVIYENCGTFIFACLLYLVRSDSTVKNETYILLATLCPILLLFENDGRREYTHDFIKEIAQICSKCDKSFTTAEIETISNLGRILCTKFAFCTEQVLKAAFDNLPSFPDETINEVLSALLPWFASIDFDFEDRVVSKDTDLVFICFTCYSFIETLANSFTSGNDFNSPVFGVWRALVMDDEHPTDNFLPVLLCLFTIGEKNTDNSNFLINLIRFLSTLNPPLVMSIVTAQISFSDYFHSHKQCRNHIFVLSCLRCLCGDSARAAIPFLYLIFAFSIIFHDVYPKCINQLLKCIAISIESFVHDDSRASYEAIRRSIDCYDIKSDEFYQFLKIFDEFQATSYLMELYRWGLCCGDLKLAATALRAKPVIPDPTVMGLCARVLANISAAIMATNNKSYYYPYIITVLQCLQTISLELDAPSNAIFWIAAEFLRCPQSDVFKHSLQLFDSFVGNPRIFNAVNGSSDEMDSQIFTKKALWEFHSPWNEKYEGCAKYIYKHSGKLYKKCVKVLINLILIKFKPLVSDKENCLETALLAILPYLWMISANTIRRSIENIKKAKDVINALKSMCLENDYLDDLLKCFEFPREVNLRDTMLKVANKVIEGLDDDDLMNIAIFYTSNICYKTNKMIVPLVILISKIIETRPSFSKYLNKFVSHVVSSGIKNNSDINHFLNRIKKTMNGEDYINIDVDENIFPPMPLFDRIVVVIVPHLYDSNLADQVNAEFDDLNSFPPLLPFDESIMHLEKFRSLEEHISQIEIIPFVDWDLMLQKMKFTLTDSGFIPQKLVSKIHQIDIKAILLEEFSLAQNEIDKTSEKEPSEPNIMFEEEEEIDDEMNINVNLLPSDPYGLIVVGAWSFVPSVELSNSIGDELFEEMGSEEIDDL</sequence>
<gene>
    <name evidence="1" type="ORF">TRFO_12336</name>
</gene>
<dbReference type="VEuPathDB" id="TrichDB:TRFO_12336"/>
<dbReference type="GeneID" id="94831276"/>
<dbReference type="Proteomes" id="UP000179807">
    <property type="component" value="Unassembled WGS sequence"/>
</dbReference>
<name>A0A1J4IZD5_9EUKA</name>
<keyword evidence="2" id="KW-1185">Reference proteome</keyword>
<evidence type="ECO:0000313" key="2">
    <source>
        <dbReference type="Proteomes" id="UP000179807"/>
    </source>
</evidence>
<evidence type="ECO:0000313" key="1">
    <source>
        <dbReference type="EMBL" id="OHS92774.1"/>
    </source>
</evidence>
<dbReference type="OrthoDB" id="10687279at2759"/>